<reference evidence="2 3" key="1">
    <citation type="submission" date="2020-08" db="EMBL/GenBank/DDBJ databases">
        <title>Sequencing the genomes of 1000 actinobacteria strains.</title>
        <authorList>
            <person name="Klenk H.-P."/>
        </authorList>
    </citation>
    <scope>NUCLEOTIDE SEQUENCE [LARGE SCALE GENOMIC DNA]</scope>
    <source>
        <strain evidence="2 3">DSM 44230</strain>
    </source>
</reference>
<feature type="domain" description="HTH cro/C1-type" evidence="1">
    <location>
        <begin position="34"/>
        <end position="87"/>
    </location>
</feature>
<dbReference type="PROSITE" id="PS50943">
    <property type="entry name" value="HTH_CROC1"/>
    <property type="match status" value="1"/>
</dbReference>
<dbReference type="InterPro" id="IPR041413">
    <property type="entry name" value="MLTR_LBD"/>
</dbReference>
<dbReference type="SUPFAM" id="SSF47413">
    <property type="entry name" value="lambda repressor-like DNA-binding domains"/>
    <property type="match status" value="1"/>
</dbReference>
<dbReference type="AlphaFoldDB" id="A0A7W7FT19"/>
<dbReference type="EMBL" id="JACHMH010000001">
    <property type="protein sequence ID" value="MBB4675983.1"/>
    <property type="molecule type" value="Genomic_DNA"/>
</dbReference>
<dbReference type="InterPro" id="IPR001387">
    <property type="entry name" value="Cro/C1-type_HTH"/>
</dbReference>
<organism evidence="2 3">
    <name type="scientific">Crossiella cryophila</name>
    <dbReference type="NCBI Taxonomy" id="43355"/>
    <lineage>
        <taxon>Bacteria</taxon>
        <taxon>Bacillati</taxon>
        <taxon>Actinomycetota</taxon>
        <taxon>Actinomycetes</taxon>
        <taxon>Pseudonocardiales</taxon>
        <taxon>Pseudonocardiaceae</taxon>
        <taxon>Crossiella</taxon>
    </lineage>
</organism>
<accession>A0A7W7FT19</accession>
<proteinExistence type="predicted"/>
<evidence type="ECO:0000313" key="3">
    <source>
        <dbReference type="Proteomes" id="UP000533598"/>
    </source>
</evidence>
<dbReference type="Gene3D" id="1.10.260.40">
    <property type="entry name" value="lambda repressor-like DNA-binding domains"/>
    <property type="match status" value="1"/>
</dbReference>
<sequence>MDRTPSAGAALGEYLRACRSRVDPVARGLPEDGRLRRVPGLRREELAQLAGVSVDYLVRLEQGRTRNVSRAVLDALARALDLRPDEHAYLLRIAEGVHAPGIRAATASVRPQTQQILDSMQGLPALVLGRRMEVLAWNALAAALYLDFARLPPAQRNLLRLTFLDPEIRPRLRNWDEVVRDCVAYLREDASRYPDDAKLAALVGELSLKDPDFRRWWADHRVRAQMHGRKTLEHPIAGPLTLHYQALDLRDSTDQKLIVYTAEPGSRSAEALRFLANWATDSALSEIPVHERPG</sequence>
<dbReference type="PANTHER" id="PTHR35010:SF2">
    <property type="entry name" value="BLL4672 PROTEIN"/>
    <property type="match status" value="1"/>
</dbReference>
<dbReference type="GO" id="GO:0003677">
    <property type="term" value="F:DNA binding"/>
    <property type="evidence" value="ECO:0007669"/>
    <property type="project" value="InterPro"/>
</dbReference>
<dbReference type="SMART" id="SM00530">
    <property type="entry name" value="HTH_XRE"/>
    <property type="match status" value="1"/>
</dbReference>
<dbReference type="RefSeq" id="WP_185001869.1">
    <property type="nucleotide sequence ID" value="NZ_BAAAUI010000021.1"/>
</dbReference>
<name>A0A7W7FT19_9PSEU</name>
<evidence type="ECO:0000313" key="2">
    <source>
        <dbReference type="EMBL" id="MBB4675983.1"/>
    </source>
</evidence>
<dbReference type="Pfam" id="PF17765">
    <property type="entry name" value="MLTR_LBD"/>
    <property type="match status" value="1"/>
</dbReference>
<keyword evidence="3" id="KW-1185">Reference proteome</keyword>
<dbReference type="PANTHER" id="PTHR35010">
    <property type="entry name" value="BLL4672 PROTEIN-RELATED"/>
    <property type="match status" value="1"/>
</dbReference>
<dbReference type="Proteomes" id="UP000533598">
    <property type="component" value="Unassembled WGS sequence"/>
</dbReference>
<gene>
    <name evidence="2" type="ORF">HNR67_002101</name>
</gene>
<dbReference type="CDD" id="cd00093">
    <property type="entry name" value="HTH_XRE"/>
    <property type="match status" value="1"/>
</dbReference>
<protein>
    <submittedName>
        <fullName evidence="2">Transcriptional regulator with XRE-family HTH domain</fullName>
    </submittedName>
</protein>
<dbReference type="Pfam" id="PF13560">
    <property type="entry name" value="HTH_31"/>
    <property type="match status" value="1"/>
</dbReference>
<dbReference type="InterPro" id="IPR010982">
    <property type="entry name" value="Lambda_DNA-bd_dom_sf"/>
</dbReference>
<comment type="caution">
    <text evidence="2">The sequence shown here is derived from an EMBL/GenBank/DDBJ whole genome shotgun (WGS) entry which is preliminary data.</text>
</comment>
<evidence type="ECO:0000259" key="1">
    <source>
        <dbReference type="PROSITE" id="PS50943"/>
    </source>
</evidence>
<dbReference type="Gene3D" id="3.30.450.180">
    <property type="match status" value="1"/>
</dbReference>